<feature type="transmembrane region" description="Helical" evidence="10">
    <location>
        <begin position="31"/>
        <end position="51"/>
    </location>
</feature>
<dbReference type="Pfam" id="PF02949">
    <property type="entry name" value="7tm_6"/>
    <property type="match status" value="1"/>
</dbReference>
<gene>
    <name evidence="11" type="ORF">X777_03405</name>
</gene>
<keyword evidence="12" id="KW-1185">Reference proteome</keyword>
<dbReference type="GO" id="GO:0005549">
    <property type="term" value="F:odorant binding"/>
    <property type="evidence" value="ECO:0007669"/>
    <property type="project" value="InterPro"/>
</dbReference>
<sequence length="391" mass="46067">MEVTHNHYYDIVYKISSLTGMWPYLKPRTRIFRVTLLTLVSLTIIIPEVNIRSYQCMCKNMQCTFQAMTAYLLSAVSLLKMYTFQINIRTIRSLTEHLFTDWKELRTPEEYEIMKSYAENSRRFSLIYLVYCFLAVVIFMSMSLVPYILNIVRPLNQSRPILPPYRGYYFIDSQEHFFQILWHSIVGWEVVVAAVVAHDSLFVTYVEHICSMFALIGFHFEHLFHNNNGTVKILNADSRDVDHKKIAFFVHRHREILECAQHLEDIFTFPFAIQILIVTVGMSITLLQQNDDYLEATRYVFYVIAEMIHLFFLSLEGQKLIDHSFQIRDRIYHSSWYNVSTKSQKMAMIVMARSRRPAFFSAGKVYIFSLESFTTILQTSMSYLTVLASFQ</sequence>
<dbReference type="GO" id="GO:0007165">
    <property type="term" value="P:signal transduction"/>
    <property type="evidence" value="ECO:0007669"/>
    <property type="project" value="UniProtKB-KW"/>
</dbReference>
<dbReference type="GO" id="GO:0005886">
    <property type="term" value="C:plasma membrane"/>
    <property type="evidence" value="ECO:0007669"/>
    <property type="project" value="UniProtKB-SubCell"/>
</dbReference>
<dbReference type="AlphaFoldDB" id="A0A026X225"/>
<comment type="subcellular location">
    <subcellularLocation>
        <location evidence="1 10">Cell membrane</location>
        <topology evidence="1 10">Multi-pass membrane protein</topology>
    </subcellularLocation>
</comment>
<accession>A0A026X225</accession>
<dbReference type="OMA" id="EILECAQ"/>
<keyword evidence="5 10" id="KW-0552">Olfaction</keyword>
<evidence type="ECO:0000256" key="4">
    <source>
        <dbReference type="ARBA" id="ARBA00022692"/>
    </source>
</evidence>
<organism evidence="11 12">
    <name type="scientific">Ooceraea biroi</name>
    <name type="common">Clonal raider ant</name>
    <name type="synonym">Cerapachys biroi</name>
    <dbReference type="NCBI Taxonomy" id="2015173"/>
    <lineage>
        <taxon>Eukaryota</taxon>
        <taxon>Metazoa</taxon>
        <taxon>Ecdysozoa</taxon>
        <taxon>Arthropoda</taxon>
        <taxon>Hexapoda</taxon>
        <taxon>Insecta</taxon>
        <taxon>Pterygota</taxon>
        <taxon>Neoptera</taxon>
        <taxon>Endopterygota</taxon>
        <taxon>Hymenoptera</taxon>
        <taxon>Apocrita</taxon>
        <taxon>Aculeata</taxon>
        <taxon>Formicoidea</taxon>
        <taxon>Formicidae</taxon>
        <taxon>Dorylinae</taxon>
        <taxon>Ooceraea</taxon>
    </lineage>
</organism>
<keyword evidence="6 10" id="KW-1133">Transmembrane helix</keyword>
<dbReference type="PANTHER" id="PTHR21137:SF35">
    <property type="entry name" value="ODORANT RECEPTOR 19A-RELATED"/>
    <property type="match status" value="1"/>
</dbReference>
<keyword evidence="3 10" id="KW-0716">Sensory transduction</keyword>
<comment type="similarity">
    <text evidence="10">Belongs to the insect chemoreceptor superfamily. Heteromeric odorant receptor channel (TC 1.A.69) family.</text>
</comment>
<evidence type="ECO:0000256" key="9">
    <source>
        <dbReference type="ARBA" id="ARBA00023224"/>
    </source>
</evidence>
<evidence type="ECO:0000256" key="10">
    <source>
        <dbReference type="RuleBase" id="RU351113"/>
    </source>
</evidence>
<reference evidence="11 12" key="1">
    <citation type="journal article" date="2014" name="Curr. Biol.">
        <title>The genome of the clonal raider ant Cerapachys biroi.</title>
        <authorList>
            <person name="Oxley P.R."/>
            <person name="Ji L."/>
            <person name="Fetter-Pruneda I."/>
            <person name="McKenzie S.K."/>
            <person name="Li C."/>
            <person name="Hu H."/>
            <person name="Zhang G."/>
            <person name="Kronauer D.J."/>
        </authorList>
    </citation>
    <scope>NUCLEOTIDE SEQUENCE [LARGE SCALE GENOMIC DNA]</scope>
</reference>
<dbReference type="InterPro" id="IPR004117">
    <property type="entry name" value="7tm6_olfct_rcpt"/>
</dbReference>
<evidence type="ECO:0000256" key="5">
    <source>
        <dbReference type="ARBA" id="ARBA00022725"/>
    </source>
</evidence>
<keyword evidence="9 10" id="KW-0807">Transducer</keyword>
<dbReference type="EMBL" id="KK107021">
    <property type="protein sequence ID" value="EZA62370.1"/>
    <property type="molecule type" value="Genomic_DNA"/>
</dbReference>
<dbReference type="Proteomes" id="UP000053097">
    <property type="component" value="Unassembled WGS sequence"/>
</dbReference>
<comment type="caution">
    <text evidence="10">Lacks conserved residue(s) required for the propagation of feature annotation.</text>
</comment>
<keyword evidence="8 10" id="KW-0675">Receptor</keyword>
<protein>
    <recommendedName>
        <fullName evidence="10">Odorant receptor</fullName>
    </recommendedName>
</protein>
<name>A0A026X225_OOCBI</name>
<dbReference type="GO" id="GO:0004984">
    <property type="term" value="F:olfactory receptor activity"/>
    <property type="evidence" value="ECO:0007669"/>
    <property type="project" value="InterPro"/>
</dbReference>
<evidence type="ECO:0000256" key="8">
    <source>
        <dbReference type="ARBA" id="ARBA00023170"/>
    </source>
</evidence>
<keyword evidence="2" id="KW-1003">Cell membrane</keyword>
<evidence type="ECO:0000313" key="12">
    <source>
        <dbReference type="Proteomes" id="UP000053097"/>
    </source>
</evidence>
<keyword evidence="4 10" id="KW-0812">Transmembrane</keyword>
<evidence type="ECO:0000256" key="3">
    <source>
        <dbReference type="ARBA" id="ARBA00022606"/>
    </source>
</evidence>
<dbReference type="PANTHER" id="PTHR21137">
    <property type="entry name" value="ODORANT RECEPTOR"/>
    <property type="match status" value="1"/>
</dbReference>
<evidence type="ECO:0000313" key="11">
    <source>
        <dbReference type="EMBL" id="EZA62370.1"/>
    </source>
</evidence>
<keyword evidence="7 10" id="KW-0472">Membrane</keyword>
<evidence type="ECO:0000256" key="1">
    <source>
        <dbReference type="ARBA" id="ARBA00004651"/>
    </source>
</evidence>
<feature type="transmembrane region" description="Helical" evidence="10">
    <location>
        <begin position="126"/>
        <end position="149"/>
    </location>
</feature>
<dbReference type="OrthoDB" id="7699053at2759"/>
<evidence type="ECO:0000256" key="7">
    <source>
        <dbReference type="ARBA" id="ARBA00023136"/>
    </source>
</evidence>
<evidence type="ECO:0000256" key="6">
    <source>
        <dbReference type="ARBA" id="ARBA00022989"/>
    </source>
</evidence>
<evidence type="ECO:0000256" key="2">
    <source>
        <dbReference type="ARBA" id="ARBA00022475"/>
    </source>
</evidence>
<proteinExistence type="inferred from homology"/>